<accession>A0ABW2A6Q8</accession>
<organism evidence="1 2">
    <name type="scientific">Marinobacterium aestuariivivens</name>
    <dbReference type="NCBI Taxonomy" id="1698799"/>
    <lineage>
        <taxon>Bacteria</taxon>
        <taxon>Pseudomonadati</taxon>
        <taxon>Pseudomonadota</taxon>
        <taxon>Gammaproteobacteria</taxon>
        <taxon>Oceanospirillales</taxon>
        <taxon>Oceanospirillaceae</taxon>
        <taxon>Marinobacterium</taxon>
    </lineage>
</organism>
<dbReference type="Proteomes" id="UP001596422">
    <property type="component" value="Unassembled WGS sequence"/>
</dbReference>
<evidence type="ECO:0000313" key="1">
    <source>
        <dbReference type="EMBL" id="MFC6673123.1"/>
    </source>
</evidence>
<comment type="caution">
    <text evidence="1">The sequence shown here is derived from an EMBL/GenBank/DDBJ whole genome shotgun (WGS) entry which is preliminary data.</text>
</comment>
<keyword evidence="2" id="KW-1185">Reference proteome</keyword>
<evidence type="ECO:0000313" key="2">
    <source>
        <dbReference type="Proteomes" id="UP001596422"/>
    </source>
</evidence>
<sequence length="173" mass="18601">MVKRDGGLAPTSTGTKKKNIPTALNRISLAIDSGLKETKLAVPFLFMEMPIFFILGSPTAIAPLADPSPPQAPCPCSRFTVFDSRRFIGICQQSGDGWAGGPPARPANRSLNHCSQAALPTVSAMLPFVATRILPGPRGARFPFVCICIYIRLWNVNCFMQIGSAAAEQNGFY</sequence>
<gene>
    <name evidence="1" type="ORF">ACFQDL_25810</name>
</gene>
<dbReference type="EMBL" id="JBHSWE010000001">
    <property type="protein sequence ID" value="MFC6673123.1"/>
    <property type="molecule type" value="Genomic_DNA"/>
</dbReference>
<name>A0ABW2A6Q8_9GAMM</name>
<reference evidence="2" key="1">
    <citation type="journal article" date="2019" name="Int. J. Syst. Evol. Microbiol.">
        <title>The Global Catalogue of Microorganisms (GCM) 10K type strain sequencing project: providing services to taxonomists for standard genome sequencing and annotation.</title>
        <authorList>
            <consortium name="The Broad Institute Genomics Platform"/>
            <consortium name="The Broad Institute Genome Sequencing Center for Infectious Disease"/>
            <person name="Wu L."/>
            <person name="Ma J."/>
        </authorList>
    </citation>
    <scope>NUCLEOTIDE SEQUENCE [LARGE SCALE GENOMIC DNA]</scope>
    <source>
        <strain evidence="2">NBRC 111756</strain>
    </source>
</reference>
<proteinExistence type="predicted"/>
<protein>
    <submittedName>
        <fullName evidence="1">Uncharacterized protein</fullName>
    </submittedName>
</protein>